<keyword evidence="3" id="KW-1185">Reference proteome</keyword>
<dbReference type="CDD" id="cd04301">
    <property type="entry name" value="NAT_SF"/>
    <property type="match status" value="1"/>
</dbReference>
<sequence>MYPSNNNLSNGTSALIIQLEKLAFNTWPAASTVAAEHWVYRASGGITKRANSVWTAAGEPMPHGDWLEEAVRFYSEHGLPVRYHISDASPKQLDLFLETQGYLKETPCTVMIAQADKVIEKMQSSAGHDFRITISSQHNDDWLNHFLHMEGFGEERRAFYHKLFADIEPTKGFFTLGTDGLCAAVGTSIIQDGWAGLINVAVNPELRGRGLGHIILHELAVWSRVNGAEGLYLQVINDNEPATKLYTKAGFVPLYQYHYRCKNN</sequence>
<reference evidence="2 3" key="1">
    <citation type="submission" date="2022-08" db="EMBL/GenBank/DDBJ databases">
        <title>Paenibacillus endoradicis sp. nov., Paenibacillus radicibacter sp. nov and Paenibacillus pararadicis sp. nov., three cold-adapted plant growth-promoting bacteria isolated from root of Larix gmelinii in Great Khingan.</title>
        <authorList>
            <person name="Xue H."/>
        </authorList>
    </citation>
    <scope>NUCLEOTIDE SEQUENCE [LARGE SCALE GENOMIC DNA]</scope>
    <source>
        <strain evidence="2 3">N5-1-1-5</strain>
    </source>
</reference>
<dbReference type="InterPro" id="IPR016181">
    <property type="entry name" value="Acyl_CoA_acyltransferase"/>
</dbReference>
<feature type="domain" description="N-acetyltransferase" evidence="1">
    <location>
        <begin position="132"/>
        <end position="264"/>
    </location>
</feature>
<organism evidence="2 3">
    <name type="scientific">Paenibacillus radicis</name>
    <name type="common">ex Xue et al. 2023</name>
    <dbReference type="NCBI Taxonomy" id="2972489"/>
    <lineage>
        <taxon>Bacteria</taxon>
        <taxon>Bacillati</taxon>
        <taxon>Bacillota</taxon>
        <taxon>Bacilli</taxon>
        <taxon>Bacillales</taxon>
        <taxon>Paenibacillaceae</taxon>
        <taxon>Paenibacillus</taxon>
    </lineage>
</organism>
<dbReference type="PANTHER" id="PTHR43072">
    <property type="entry name" value="N-ACETYLTRANSFERASE"/>
    <property type="match status" value="1"/>
</dbReference>
<name>A0ABT1YFE3_9BACL</name>
<evidence type="ECO:0000313" key="3">
    <source>
        <dbReference type="Proteomes" id="UP001300012"/>
    </source>
</evidence>
<dbReference type="Gene3D" id="3.40.630.30">
    <property type="match status" value="1"/>
</dbReference>
<dbReference type="SUPFAM" id="SSF55729">
    <property type="entry name" value="Acyl-CoA N-acyltransferases (Nat)"/>
    <property type="match status" value="1"/>
</dbReference>
<protein>
    <submittedName>
        <fullName evidence="2">GNAT family N-acetyltransferase</fullName>
    </submittedName>
</protein>
<evidence type="ECO:0000259" key="1">
    <source>
        <dbReference type="PROSITE" id="PS51186"/>
    </source>
</evidence>
<gene>
    <name evidence="2" type="ORF">NV381_11910</name>
</gene>
<dbReference type="PROSITE" id="PS51186">
    <property type="entry name" value="GNAT"/>
    <property type="match status" value="1"/>
</dbReference>
<dbReference type="InterPro" id="IPR000182">
    <property type="entry name" value="GNAT_dom"/>
</dbReference>
<dbReference type="RefSeq" id="WP_258213501.1">
    <property type="nucleotide sequence ID" value="NZ_JANQBD010000007.1"/>
</dbReference>
<proteinExistence type="predicted"/>
<dbReference type="EMBL" id="JANQBD010000007">
    <property type="protein sequence ID" value="MCR8631913.1"/>
    <property type="molecule type" value="Genomic_DNA"/>
</dbReference>
<comment type="caution">
    <text evidence="2">The sequence shown here is derived from an EMBL/GenBank/DDBJ whole genome shotgun (WGS) entry which is preliminary data.</text>
</comment>
<evidence type="ECO:0000313" key="2">
    <source>
        <dbReference type="EMBL" id="MCR8631913.1"/>
    </source>
</evidence>
<dbReference type="PANTHER" id="PTHR43072:SF60">
    <property type="entry name" value="L-2,4-DIAMINOBUTYRIC ACID ACETYLTRANSFERASE"/>
    <property type="match status" value="1"/>
</dbReference>
<accession>A0ABT1YFE3</accession>
<dbReference type="Pfam" id="PF24553">
    <property type="entry name" value="Rv0428c_C"/>
    <property type="match status" value="1"/>
</dbReference>
<dbReference type="Proteomes" id="UP001300012">
    <property type="component" value="Unassembled WGS sequence"/>
</dbReference>
<dbReference type="InterPro" id="IPR056935">
    <property type="entry name" value="Rv0428c-like_C"/>
</dbReference>